<feature type="region of interest" description="Disordered" evidence="1">
    <location>
        <begin position="1"/>
        <end position="44"/>
    </location>
</feature>
<organism evidence="2 3">
    <name type="scientific">Mycena maculata</name>
    <dbReference type="NCBI Taxonomy" id="230809"/>
    <lineage>
        <taxon>Eukaryota</taxon>
        <taxon>Fungi</taxon>
        <taxon>Dikarya</taxon>
        <taxon>Basidiomycota</taxon>
        <taxon>Agaricomycotina</taxon>
        <taxon>Agaricomycetes</taxon>
        <taxon>Agaricomycetidae</taxon>
        <taxon>Agaricales</taxon>
        <taxon>Marasmiineae</taxon>
        <taxon>Mycenaceae</taxon>
        <taxon>Mycena</taxon>
    </lineage>
</organism>
<sequence length="348" mass="37507">MRVMAGWRPRNASSTAAGTLGSAGGAPGGSMRRKGKLGKASLGRMAAHSAPASGAERFSAFGQCDMPPLRTASVHAAPPGESGPCTCWMSMEEMEMNGKTAVCRPLCCFTDVLVRRGCRGGFPKGRIPRRSKNPPAGADSVNMYLSSCQLRISAARQVNTSVPTNTTGASGSRGMEDKRSQNDSVIVLCGVSGTRSDLYAESRSPRKMSFRRTRDGSRATSCLRARKCRGALESPPMLKVHLTLRMVGRRKARLSAGITSAGMSTFPSARSARSDPAFKRIMGRTRSLKWQQDVNAANKSLRRRHGSWKICDQISFGRIYCPGWDTGRGSAAGASHPFSMEYKEDMEI</sequence>
<name>A0AAD7K3X1_9AGAR</name>
<protein>
    <submittedName>
        <fullName evidence="2">Uncharacterized protein</fullName>
    </submittedName>
</protein>
<evidence type="ECO:0000313" key="3">
    <source>
        <dbReference type="Proteomes" id="UP001215280"/>
    </source>
</evidence>
<gene>
    <name evidence="2" type="ORF">DFH07DRAFT_796439</name>
</gene>
<proteinExistence type="predicted"/>
<evidence type="ECO:0000313" key="2">
    <source>
        <dbReference type="EMBL" id="KAJ7777871.1"/>
    </source>
</evidence>
<dbReference type="EMBL" id="JARJLG010000009">
    <property type="protein sequence ID" value="KAJ7777871.1"/>
    <property type="molecule type" value="Genomic_DNA"/>
</dbReference>
<comment type="caution">
    <text evidence="2">The sequence shown here is derived from an EMBL/GenBank/DDBJ whole genome shotgun (WGS) entry which is preliminary data.</text>
</comment>
<accession>A0AAD7K3X1</accession>
<reference evidence="2" key="1">
    <citation type="submission" date="2023-03" db="EMBL/GenBank/DDBJ databases">
        <title>Massive genome expansion in bonnet fungi (Mycena s.s.) driven by repeated elements and novel gene families across ecological guilds.</title>
        <authorList>
            <consortium name="Lawrence Berkeley National Laboratory"/>
            <person name="Harder C.B."/>
            <person name="Miyauchi S."/>
            <person name="Viragh M."/>
            <person name="Kuo A."/>
            <person name="Thoen E."/>
            <person name="Andreopoulos B."/>
            <person name="Lu D."/>
            <person name="Skrede I."/>
            <person name="Drula E."/>
            <person name="Henrissat B."/>
            <person name="Morin E."/>
            <person name="Kohler A."/>
            <person name="Barry K."/>
            <person name="LaButti K."/>
            <person name="Morin E."/>
            <person name="Salamov A."/>
            <person name="Lipzen A."/>
            <person name="Mereny Z."/>
            <person name="Hegedus B."/>
            <person name="Baldrian P."/>
            <person name="Stursova M."/>
            <person name="Weitz H."/>
            <person name="Taylor A."/>
            <person name="Grigoriev I.V."/>
            <person name="Nagy L.G."/>
            <person name="Martin F."/>
            <person name="Kauserud H."/>
        </authorList>
    </citation>
    <scope>NUCLEOTIDE SEQUENCE</scope>
    <source>
        <strain evidence="2">CBHHK188m</strain>
    </source>
</reference>
<dbReference type="Proteomes" id="UP001215280">
    <property type="component" value="Unassembled WGS sequence"/>
</dbReference>
<dbReference type="AlphaFoldDB" id="A0AAD7K3X1"/>
<evidence type="ECO:0000256" key="1">
    <source>
        <dbReference type="SAM" id="MobiDB-lite"/>
    </source>
</evidence>
<keyword evidence="3" id="KW-1185">Reference proteome</keyword>